<dbReference type="Pfam" id="PF24884">
    <property type="entry name" value="NPHP3_hel"/>
    <property type="match status" value="1"/>
</dbReference>
<keyword evidence="4" id="KW-0802">TPR repeat</keyword>
<dbReference type="RefSeq" id="XP_022080211.1">
    <property type="nucleotide sequence ID" value="XM_022224519.1"/>
</dbReference>
<feature type="domain" description="DUF4062" evidence="6">
    <location>
        <begin position="15"/>
        <end position="99"/>
    </location>
</feature>
<accession>A0A8B7XJ41</accession>
<evidence type="ECO:0000256" key="4">
    <source>
        <dbReference type="PROSITE-ProRule" id="PRU00339"/>
    </source>
</evidence>
<dbReference type="Proteomes" id="UP000694845">
    <property type="component" value="Unplaced"/>
</dbReference>
<feature type="domain" description="Orc1-like AAA ATPase" evidence="5">
    <location>
        <begin position="262"/>
        <end position="418"/>
    </location>
</feature>
<dbReference type="PROSITE" id="PS50005">
    <property type="entry name" value="TPR"/>
    <property type="match status" value="3"/>
</dbReference>
<feature type="repeat" description="TPR" evidence="4">
    <location>
        <begin position="950"/>
        <end position="983"/>
    </location>
</feature>
<evidence type="ECO:0000313" key="9">
    <source>
        <dbReference type="RefSeq" id="XP_022080211.1"/>
    </source>
</evidence>
<evidence type="ECO:0000256" key="1">
    <source>
        <dbReference type="ARBA" id="ARBA00022687"/>
    </source>
</evidence>
<feature type="repeat" description="TPR" evidence="4">
    <location>
        <begin position="863"/>
        <end position="896"/>
    </location>
</feature>
<dbReference type="Pfam" id="PF13424">
    <property type="entry name" value="TPR_12"/>
    <property type="match status" value="2"/>
</dbReference>
<keyword evidence="2" id="KW-0677">Repeat</keyword>
<feature type="domain" description="Nephrocystin 3 helical" evidence="7">
    <location>
        <begin position="467"/>
        <end position="581"/>
    </location>
</feature>
<dbReference type="InterPro" id="IPR011990">
    <property type="entry name" value="TPR-like_helical_dom_sf"/>
</dbReference>
<keyword evidence="8" id="KW-1185">Reference proteome</keyword>
<gene>
    <name evidence="9 10" type="primary">LOC110973602</name>
</gene>
<evidence type="ECO:0000313" key="10">
    <source>
        <dbReference type="RefSeq" id="XP_022080212.1"/>
    </source>
</evidence>
<protein>
    <recommendedName>
        <fullName evidence="3">Nephrocystin-3</fullName>
    </recommendedName>
</protein>
<dbReference type="AlphaFoldDB" id="A0A8B7XJ41"/>
<dbReference type="PANTHER" id="PTHR19860:SF40">
    <property type="entry name" value="WD40 REPEAT-CONTAINING PROTEIN"/>
    <property type="match status" value="1"/>
</dbReference>
<evidence type="ECO:0000313" key="8">
    <source>
        <dbReference type="Proteomes" id="UP000694845"/>
    </source>
</evidence>
<evidence type="ECO:0000259" key="6">
    <source>
        <dbReference type="Pfam" id="PF13271"/>
    </source>
</evidence>
<dbReference type="PANTHER" id="PTHR19860">
    <property type="entry name" value="DDB1- AND CUL4-ASSOCIATED FACTOR 12-RELATED"/>
    <property type="match status" value="1"/>
</dbReference>
<sequence>MAKVSHNVQQRRIARIFWSSPFGGLEEERELLTKKYWPQLAHMCQKAGYEYAPVDMRWGITSDHSKQALTIEICLRELDRSDMIVGFFGQRYGWHGSKDEMLQKTFDYAVSRFPFIDNFRDRSVTELEFLHGHLNKPGARAASFFFRDKAYDDQKLKEYEAAGDEGSARKFRPTTDGPNAAQHLDDLKRRVMATEDKCLTIHPNYATPSEGARMMFETVHSFLETFLKPQKALSRLEAERLEHHAFLLQKLGMGGMYIGGEKYLETVDNHVLKGRSGYIDKHLLIIGDPGSGKTCLLGNWLIRHQERFPEDVVAYHVVGCSSSSTSVKNLLQRLCNDVEDALFDFDDVPISGRVYAALKKEEIRDLRQTLNVLVSKATKRNMRVVFVVDALDMIEKAGKTMKTLYWLPKLLPDAAHLILSTVSSDTANIQELVEQRGFNQLEMVPLSEDLQSEITKAMLIVRGKELSSKQHERVISCKLTENPLYLMILLKELCSFGSFFELDDYIDSLLAAKSVKDLFVKFLKRLEKDYNAAEKQDLVKEVMCCLLVARRGLSEGEIKRILGVSDQVWSTLYFAMNEFVIERSGLYVLAYSELAEAVRQHFCTDCEQEKRFSRLVADHFLDAFKALSPRYHIQIPDRILNELPWLLYKLGANDQLQQCLLNLAMFRALFRDQHKYDLVDYWNSTGASGLEIQQMYMKALDEQVALLYTDSTKETGNPPEPSPGKQLVSLVGNISDFLEESGYRTILEPLLQRAIRMLPLQDDILSASPDDISKYLFCHNHLARFYADVDRFEDALAIHERLLALKEKPESGVSSSEKAVTVNNMGFVHLKLGNNDKALDFFQQALTLHKECLNGDDIHEVIATATNNVGSVLAVMGHYDEAAEVLQRSLEIYEELYFDSLPPDVGGTLLNLAKCHVRNPNKTPEEVQATYQRAIEIRANAYGRNHPEVAQVLTTYGSYMLRLKQVDEALDMYLEALDIYTAAYGPEGSETTMVQENVALAYIVKDQYEKAIPYFNAAGETLYKLGLMDRSLESLNTSMLQYYVKQGRLADAHHVLERVITAQFVTEDMFVTLDQLDERLLGDQRPNRPFQHTLDYALQKFPSSMRVLGRKLVLLAREGGAEALLDIIRKNPDGKDPQLYMYAYKTFVENGHRDEGQKILLAAAELFPDDVIILENLAKCHGFYKRYPEAVAVMQQLLAIQPGDMDLMILGANLLAMNSQLQESREKLLAARQVAAENEDQGNVDRVTSILKNIDEIIASQCNT</sequence>
<dbReference type="InterPro" id="IPR025139">
    <property type="entry name" value="DUF4062"/>
</dbReference>
<dbReference type="InterPro" id="IPR051191">
    <property type="entry name" value="DCAF12"/>
</dbReference>
<evidence type="ECO:0000256" key="2">
    <source>
        <dbReference type="ARBA" id="ARBA00022737"/>
    </source>
</evidence>
<dbReference type="SMART" id="SM00028">
    <property type="entry name" value="TPR"/>
    <property type="match status" value="6"/>
</dbReference>
<dbReference type="OrthoDB" id="17009at2759"/>
<dbReference type="Pfam" id="PF13432">
    <property type="entry name" value="TPR_16"/>
    <property type="match status" value="1"/>
</dbReference>
<dbReference type="SUPFAM" id="SSF52540">
    <property type="entry name" value="P-loop containing nucleoside triphosphate hydrolases"/>
    <property type="match status" value="1"/>
</dbReference>
<dbReference type="Pfam" id="PF13176">
    <property type="entry name" value="TPR_7"/>
    <property type="match status" value="1"/>
</dbReference>
<dbReference type="OMA" id="QINDILC"/>
<dbReference type="Gene3D" id="3.40.50.300">
    <property type="entry name" value="P-loop containing nucleotide triphosphate hydrolases"/>
    <property type="match status" value="1"/>
</dbReference>
<dbReference type="Gene3D" id="1.25.40.10">
    <property type="entry name" value="Tetratricopeptide repeat domain"/>
    <property type="match status" value="3"/>
</dbReference>
<dbReference type="RefSeq" id="XP_022080212.1">
    <property type="nucleotide sequence ID" value="XM_022224520.1"/>
</dbReference>
<dbReference type="Pfam" id="PF13191">
    <property type="entry name" value="AAA_16"/>
    <property type="match status" value="1"/>
</dbReference>
<organism evidence="8 9">
    <name type="scientific">Acanthaster planci</name>
    <name type="common">Crown-of-thorns starfish</name>
    <dbReference type="NCBI Taxonomy" id="133434"/>
    <lineage>
        <taxon>Eukaryota</taxon>
        <taxon>Metazoa</taxon>
        <taxon>Echinodermata</taxon>
        <taxon>Eleutherozoa</taxon>
        <taxon>Asterozoa</taxon>
        <taxon>Asteroidea</taxon>
        <taxon>Valvatacea</taxon>
        <taxon>Valvatida</taxon>
        <taxon>Acanthasteridae</taxon>
        <taxon>Acanthaster</taxon>
    </lineage>
</organism>
<dbReference type="InterPro" id="IPR027417">
    <property type="entry name" value="P-loop_NTPase"/>
</dbReference>
<evidence type="ECO:0000256" key="3">
    <source>
        <dbReference type="ARBA" id="ARBA00040387"/>
    </source>
</evidence>
<dbReference type="GO" id="GO:0016055">
    <property type="term" value="P:Wnt signaling pathway"/>
    <property type="evidence" value="ECO:0007669"/>
    <property type="project" value="UniProtKB-KW"/>
</dbReference>
<dbReference type="GO" id="GO:0080008">
    <property type="term" value="C:Cul4-RING E3 ubiquitin ligase complex"/>
    <property type="evidence" value="ECO:0007669"/>
    <property type="project" value="TreeGrafter"/>
</dbReference>
<dbReference type="Pfam" id="PF13271">
    <property type="entry name" value="DUF4062"/>
    <property type="match status" value="1"/>
</dbReference>
<dbReference type="InterPro" id="IPR019734">
    <property type="entry name" value="TPR_rpt"/>
</dbReference>
<dbReference type="KEGG" id="aplc:110973602"/>
<dbReference type="InterPro" id="IPR041664">
    <property type="entry name" value="AAA_16"/>
</dbReference>
<dbReference type="SUPFAM" id="SSF48452">
    <property type="entry name" value="TPR-like"/>
    <property type="match status" value="3"/>
</dbReference>
<evidence type="ECO:0000259" key="5">
    <source>
        <dbReference type="Pfam" id="PF13191"/>
    </source>
</evidence>
<reference evidence="9 10" key="1">
    <citation type="submission" date="2025-04" db="UniProtKB">
        <authorList>
            <consortium name="RefSeq"/>
        </authorList>
    </citation>
    <scope>IDENTIFICATION</scope>
</reference>
<feature type="repeat" description="TPR" evidence="4">
    <location>
        <begin position="819"/>
        <end position="852"/>
    </location>
</feature>
<dbReference type="InterPro" id="IPR056883">
    <property type="entry name" value="NPHP3_hel"/>
</dbReference>
<proteinExistence type="predicted"/>
<keyword evidence="1" id="KW-0879">Wnt signaling pathway</keyword>
<evidence type="ECO:0000259" key="7">
    <source>
        <dbReference type="Pfam" id="PF24884"/>
    </source>
</evidence>
<name>A0A8B7XJ41_ACAPL</name>
<dbReference type="GeneID" id="110973602"/>